<keyword evidence="1" id="KW-0472">Membrane</keyword>
<evidence type="ECO:0000313" key="3">
    <source>
        <dbReference type="Proteomes" id="UP000010310"/>
    </source>
</evidence>
<sequence>MKVSIILLSLGIVGIVHGLFPFIFVETVSKGIKKIADEMSSF</sequence>
<comment type="caution">
    <text evidence="2">The sequence shown here is derived from an EMBL/GenBank/DDBJ whole genome shotgun (WGS) entry which is preliminary data.</text>
</comment>
<evidence type="ECO:0000313" key="2">
    <source>
        <dbReference type="EMBL" id="EKO37176.1"/>
    </source>
</evidence>
<dbReference type="EMBL" id="AMWX01000001">
    <property type="protein sequence ID" value="EKO37176.1"/>
    <property type="molecule type" value="Genomic_DNA"/>
</dbReference>
<dbReference type="Pfam" id="PF19883">
    <property type="entry name" value="DUF6356"/>
    <property type="match status" value="1"/>
</dbReference>
<dbReference type="AlphaFoldDB" id="K6GJI1"/>
<organism evidence="2 3">
    <name type="scientific">SAR86 cluster bacterium SAR86E</name>
    <dbReference type="NCBI Taxonomy" id="1208365"/>
    <lineage>
        <taxon>Bacteria</taxon>
        <taxon>Pseudomonadati</taxon>
        <taxon>Pseudomonadota</taxon>
        <taxon>Gammaproteobacteria</taxon>
        <taxon>SAR86 cluster</taxon>
    </lineage>
</organism>
<protein>
    <submittedName>
        <fullName evidence="2">Uncharacterized protein</fullName>
    </submittedName>
</protein>
<name>K6GJI1_9GAMM</name>
<keyword evidence="1" id="KW-0812">Transmembrane</keyword>
<dbReference type="InterPro" id="IPR045936">
    <property type="entry name" value="DUF6356"/>
</dbReference>
<keyword evidence="1" id="KW-1133">Transmembrane helix</keyword>
<feature type="transmembrane region" description="Helical" evidence="1">
    <location>
        <begin position="6"/>
        <end position="25"/>
    </location>
</feature>
<dbReference type="Proteomes" id="UP000010310">
    <property type="component" value="Unassembled WGS sequence"/>
</dbReference>
<reference evidence="2 3" key="1">
    <citation type="submission" date="2012-09" db="EMBL/GenBank/DDBJ databases">
        <authorList>
            <person name="Dupont C.L."/>
            <person name="Rusch D.B."/>
            <person name="Lombardo M.-J."/>
            <person name="Novotny M."/>
            <person name="Yee-Greenbaum J."/>
            <person name="Laskin R."/>
        </authorList>
    </citation>
    <scope>NUCLEOTIDE SEQUENCE [LARGE SCALE GENOMIC DNA]</scope>
    <source>
        <strain evidence="2">SAR86E</strain>
    </source>
</reference>
<gene>
    <name evidence="2" type="ORF">B273_0268</name>
</gene>
<keyword evidence="3" id="KW-1185">Reference proteome</keyword>
<evidence type="ECO:0000256" key="1">
    <source>
        <dbReference type="SAM" id="Phobius"/>
    </source>
</evidence>
<proteinExistence type="predicted"/>
<accession>K6GJI1</accession>